<protein>
    <submittedName>
        <fullName evidence="2">Uncharacterized protein</fullName>
    </submittedName>
</protein>
<feature type="region of interest" description="Disordered" evidence="1">
    <location>
        <begin position="53"/>
        <end position="88"/>
    </location>
</feature>
<accession>A0ABQ3LBE6</accession>
<reference evidence="3" key="1">
    <citation type="journal article" date="2019" name="Int. J. Syst. Evol. Microbiol.">
        <title>The Global Catalogue of Microorganisms (GCM) 10K type strain sequencing project: providing services to taxonomists for standard genome sequencing and annotation.</title>
        <authorList>
            <consortium name="The Broad Institute Genomics Platform"/>
            <consortium name="The Broad Institute Genome Sequencing Center for Infectious Disease"/>
            <person name="Wu L."/>
            <person name="Ma J."/>
        </authorList>
    </citation>
    <scope>NUCLEOTIDE SEQUENCE [LARGE SCALE GENOMIC DNA]</scope>
    <source>
        <strain evidence="3">CGMCC 4.7683</strain>
    </source>
</reference>
<dbReference type="EMBL" id="BNAY01000002">
    <property type="protein sequence ID" value="GHH11100.1"/>
    <property type="molecule type" value="Genomic_DNA"/>
</dbReference>
<comment type="caution">
    <text evidence="2">The sequence shown here is derived from an EMBL/GenBank/DDBJ whole genome shotgun (WGS) entry which is preliminary data.</text>
</comment>
<sequence length="98" mass="9648">MDDGGGGGGGGGTGSDDGGGEVARVQAASGTRTAIPRSARRVTAGPGVVIVIPPPDHFEHSNFSTPAGSAKRPRTAPRSDTGVCLPPLDRATNLVTDG</sequence>
<proteinExistence type="predicted"/>
<dbReference type="Proteomes" id="UP000635387">
    <property type="component" value="Unassembled WGS sequence"/>
</dbReference>
<feature type="region of interest" description="Disordered" evidence="1">
    <location>
        <begin position="1"/>
        <end position="40"/>
    </location>
</feature>
<name>A0ABQ3LBE6_9PSEU</name>
<organism evidence="2 3">
    <name type="scientific">Amycolatopsis oliviviridis</name>
    <dbReference type="NCBI Taxonomy" id="1471590"/>
    <lineage>
        <taxon>Bacteria</taxon>
        <taxon>Bacillati</taxon>
        <taxon>Actinomycetota</taxon>
        <taxon>Actinomycetes</taxon>
        <taxon>Pseudonocardiales</taxon>
        <taxon>Pseudonocardiaceae</taxon>
        <taxon>Amycolatopsis</taxon>
    </lineage>
</organism>
<keyword evidence="3" id="KW-1185">Reference proteome</keyword>
<evidence type="ECO:0000313" key="3">
    <source>
        <dbReference type="Proteomes" id="UP000635387"/>
    </source>
</evidence>
<evidence type="ECO:0000256" key="1">
    <source>
        <dbReference type="SAM" id="MobiDB-lite"/>
    </source>
</evidence>
<evidence type="ECO:0000313" key="2">
    <source>
        <dbReference type="EMBL" id="GHH11100.1"/>
    </source>
</evidence>
<feature type="compositionally biased region" description="Gly residues" evidence="1">
    <location>
        <begin position="1"/>
        <end position="21"/>
    </location>
</feature>
<gene>
    <name evidence="2" type="ORF">GCM10017790_20980</name>
</gene>